<dbReference type="Pfam" id="PF02518">
    <property type="entry name" value="HATPase_c"/>
    <property type="match status" value="1"/>
</dbReference>
<evidence type="ECO:0000259" key="7">
    <source>
        <dbReference type="PROSITE" id="PS50109"/>
    </source>
</evidence>
<gene>
    <name evidence="8" type="ORF">IQ266_19405</name>
</gene>
<evidence type="ECO:0000256" key="6">
    <source>
        <dbReference type="SAM" id="Phobius"/>
    </source>
</evidence>
<dbReference type="GO" id="GO:0009927">
    <property type="term" value="F:histidine phosphotransfer kinase activity"/>
    <property type="evidence" value="ECO:0007669"/>
    <property type="project" value="TreeGrafter"/>
</dbReference>
<dbReference type="GO" id="GO:0000155">
    <property type="term" value="F:phosphorelay sensor kinase activity"/>
    <property type="evidence" value="ECO:0007669"/>
    <property type="project" value="TreeGrafter"/>
</dbReference>
<keyword evidence="9" id="KW-1185">Reference proteome</keyword>
<dbReference type="PANTHER" id="PTHR43047:SF72">
    <property type="entry name" value="OSMOSENSING HISTIDINE PROTEIN KINASE SLN1"/>
    <property type="match status" value="1"/>
</dbReference>
<dbReference type="Pfam" id="PF11845">
    <property type="entry name" value="Tll0287-like"/>
    <property type="match status" value="1"/>
</dbReference>
<reference evidence="8" key="1">
    <citation type="submission" date="2020-10" db="EMBL/GenBank/DDBJ databases">
        <authorList>
            <person name="Castelo-Branco R."/>
            <person name="Eusebio N."/>
            <person name="Adriana R."/>
            <person name="Vieira A."/>
            <person name="Brugerolle De Fraissinette N."/>
            <person name="Rezende De Castro R."/>
            <person name="Schneider M.P."/>
            <person name="Vasconcelos V."/>
            <person name="Leao P.N."/>
        </authorList>
    </citation>
    <scope>NUCLEOTIDE SEQUENCE</scope>
    <source>
        <strain evidence="8">LEGE 11480</strain>
    </source>
</reference>
<keyword evidence="6" id="KW-0472">Membrane</keyword>
<evidence type="ECO:0000256" key="4">
    <source>
        <dbReference type="ARBA" id="ARBA00022777"/>
    </source>
</evidence>
<dbReference type="CDD" id="cd00075">
    <property type="entry name" value="HATPase"/>
    <property type="match status" value="1"/>
</dbReference>
<feature type="transmembrane region" description="Helical" evidence="6">
    <location>
        <begin position="222"/>
        <end position="245"/>
    </location>
</feature>
<evidence type="ECO:0000313" key="8">
    <source>
        <dbReference type="EMBL" id="MBE9031906.1"/>
    </source>
</evidence>
<dbReference type="GO" id="GO:0005886">
    <property type="term" value="C:plasma membrane"/>
    <property type="evidence" value="ECO:0007669"/>
    <property type="project" value="TreeGrafter"/>
</dbReference>
<keyword evidence="3" id="KW-0808">Transferase</keyword>
<dbReference type="InterPro" id="IPR003594">
    <property type="entry name" value="HATPase_dom"/>
</dbReference>
<comment type="catalytic activity">
    <reaction evidence="1">
        <text>ATP + protein L-histidine = ADP + protein N-phospho-L-histidine.</text>
        <dbReference type="EC" id="2.7.13.3"/>
    </reaction>
</comment>
<dbReference type="Gene3D" id="6.10.340.10">
    <property type="match status" value="1"/>
</dbReference>
<dbReference type="Gene3D" id="3.30.565.10">
    <property type="entry name" value="Histidine kinase-like ATPase, C-terminal domain"/>
    <property type="match status" value="1"/>
</dbReference>
<dbReference type="EMBL" id="JADEXQ010000080">
    <property type="protein sequence ID" value="MBE9031906.1"/>
    <property type="molecule type" value="Genomic_DNA"/>
</dbReference>
<dbReference type="InterPro" id="IPR021796">
    <property type="entry name" value="Tll0287-like_dom"/>
</dbReference>
<keyword evidence="6" id="KW-0812">Transmembrane</keyword>
<comment type="caution">
    <text evidence="8">The sequence shown here is derived from an EMBL/GenBank/DDBJ whole genome shotgun (WGS) entry which is preliminary data.</text>
</comment>
<dbReference type="InterPro" id="IPR036890">
    <property type="entry name" value="HATPase_C_sf"/>
</dbReference>
<dbReference type="InterPro" id="IPR004358">
    <property type="entry name" value="Sig_transdc_His_kin-like_C"/>
</dbReference>
<evidence type="ECO:0000256" key="1">
    <source>
        <dbReference type="ARBA" id="ARBA00000085"/>
    </source>
</evidence>
<keyword evidence="5" id="KW-0902">Two-component regulatory system</keyword>
<evidence type="ECO:0000256" key="3">
    <source>
        <dbReference type="ARBA" id="ARBA00022679"/>
    </source>
</evidence>
<sequence length="561" mass="62572">MSYPHQPKSAWKLGPKFSLCLVLIFLLSSIVTLGMLSQHLNHQAEQVVKERAEILLTAAQAARNYTQTTIQPLLESYSESADAFIEASVPNFAARKIFADFRQQDPEFQDFSYKEATPNPTNPEDRSDAFETQIFKQLQLDPKVLSGYRTVEQKQQFYIARPIVMRDAQCLACHSQPSRAPKQLLKMYPDAGGFGWQLNDVVAAQMVYVPVDRILAQGRNNLLAAAQILSSIFAALFVMINLLLWRMVIRPLKTLTDIATKISRGVALQSPPDRNLLRLTMRQDEPGQLARASQYMLYVLGRREQDLQQAVQERTASLEQEMRDRQTAQDAVQTYAHAINHDLRNLTMGISSLVQGVLFARSFDTSTADSAQPISVEPTALNLIQTSCVRQLNLMDSLFEVKSADVWAIELMREPVNLHQLTVELQATYQGKLLGTAATITNQIAADLPIVQADVSQLQRVFDNLVDNALKYNANEVEIRFSATVDDAMVRCCVIDNGMGIPAEKRQTIFEMYVRGATEQTVSGHGLGLYICRKIIEAHGGAMGVTDGVAGGAEFWFTLPL</sequence>
<keyword evidence="6" id="KW-1133">Transmembrane helix</keyword>
<evidence type="ECO:0000256" key="5">
    <source>
        <dbReference type="ARBA" id="ARBA00023012"/>
    </source>
</evidence>
<dbReference type="EC" id="2.7.13.3" evidence="2"/>
<feature type="domain" description="Histidine kinase" evidence="7">
    <location>
        <begin position="338"/>
        <end position="561"/>
    </location>
</feature>
<dbReference type="InterPro" id="IPR005467">
    <property type="entry name" value="His_kinase_dom"/>
</dbReference>
<evidence type="ECO:0000256" key="2">
    <source>
        <dbReference type="ARBA" id="ARBA00012438"/>
    </source>
</evidence>
<organism evidence="8 9">
    <name type="scientific">Romeriopsis navalis LEGE 11480</name>
    <dbReference type="NCBI Taxonomy" id="2777977"/>
    <lineage>
        <taxon>Bacteria</taxon>
        <taxon>Bacillati</taxon>
        <taxon>Cyanobacteriota</taxon>
        <taxon>Cyanophyceae</taxon>
        <taxon>Leptolyngbyales</taxon>
        <taxon>Leptolyngbyaceae</taxon>
        <taxon>Romeriopsis</taxon>
        <taxon>Romeriopsis navalis</taxon>
    </lineage>
</organism>
<dbReference type="PRINTS" id="PR00344">
    <property type="entry name" value="BCTRLSENSOR"/>
</dbReference>
<keyword evidence="4" id="KW-0418">Kinase</keyword>
<dbReference type="RefSeq" id="WP_264326733.1">
    <property type="nucleotide sequence ID" value="NZ_JADEXQ010000080.1"/>
</dbReference>
<proteinExistence type="predicted"/>
<dbReference type="AlphaFoldDB" id="A0A928Z3V9"/>
<evidence type="ECO:0000313" key="9">
    <source>
        <dbReference type="Proteomes" id="UP000625316"/>
    </source>
</evidence>
<dbReference type="SUPFAM" id="SSF55874">
    <property type="entry name" value="ATPase domain of HSP90 chaperone/DNA topoisomerase II/histidine kinase"/>
    <property type="match status" value="1"/>
</dbReference>
<accession>A0A928Z3V9</accession>
<dbReference type="SMART" id="SM00387">
    <property type="entry name" value="HATPase_c"/>
    <property type="match status" value="1"/>
</dbReference>
<dbReference type="Proteomes" id="UP000625316">
    <property type="component" value="Unassembled WGS sequence"/>
</dbReference>
<protein>
    <recommendedName>
        <fullName evidence="2">histidine kinase</fullName>
        <ecNumber evidence="2">2.7.13.3</ecNumber>
    </recommendedName>
</protein>
<name>A0A928Z3V9_9CYAN</name>
<dbReference type="PANTHER" id="PTHR43047">
    <property type="entry name" value="TWO-COMPONENT HISTIDINE PROTEIN KINASE"/>
    <property type="match status" value="1"/>
</dbReference>
<dbReference type="PROSITE" id="PS50109">
    <property type="entry name" value="HIS_KIN"/>
    <property type="match status" value="1"/>
</dbReference>